<evidence type="ECO:0000313" key="2">
    <source>
        <dbReference type="Proteomes" id="UP000054279"/>
    </source>
</evidence>
<feature type="non-terminal residue" evidence="1">
    <location>
        <position position="339"/>
    </location>
</feature>
<protein>
    <submittedName>
        <fullName evidence="1">Uncharacterized protein</fullName>
    </submittedName>
</protein>
<gene>
    <name evidence="1" type="ORF">M422DRAFT_31146</name>
</gene>
<dbReference type="EMBL" id="KN837127">
    <property type="protein sequence ID" value="KIJ42821.1"/>
    <property type="molecule type" value="Genomic_DNA"/>
</dbReference>
<organism evidence="1 2">
    <name type="scientific">Sphaerobolus stellatus (strain SS14)</name>
    <dbReference type="NCBI Taxonomy" id="990650"/>
    <lineage>
        <taxon>Eukaryota</taxon>
        <taxon>Fungi</taxon>
        <taxon>Dikarya</taxon>
        <taxon>Basidiomycota</taxon>
        <taxon>Agaricomycotina</taxon>
        <taxon>Agaricomycetes</taxon>
        <taxon>Phallomycetidae</taxon>
        <taxon>Geastrales</taxon>
        <taxon>Sphaerobolaceae</taxon>
        <taxon>Sphaerobolus</taxon>
    </lineage>
</organism>
<evidence type="ECO:0000313" key="1">
    <source>
        <dbReference type="EMBL" id="KIJ42821.1"/>
    </source>
</evidence>
<dbReference type="AlphaFoldDB" id="A0A0C9VWS9"/>
<proteinExistence type="predicted"/>
<dbReference type="Proteomes" id="UP000054279">
    <property type="component" value="Unassembled WGS sequence"/>
</dbReference>
<reference evidence="1 2" key="1">
    <citation type="submission" date="2014-06" db="EMBL/GenBank/DDBJ databases">
        <title>Evolutionary Origins and Diversification of the Mycorrhizal Mutualists.</title>
        <authorList>
            <consortium name="DOE Joint Genome Institute"/>
            <consortium name="Mycorrhizal Genomics Consortium"/>
            <person name="Kohler A."/>
            <person name="Kuo A."/>
            <person name="Nagy L.G."/>
            <person name="Floudas D."/>
            <person name="Copeland A."/>
            <person name="Barry K.W."/>
            <person name="Cichocki N."/>
            <person name="Veneault-Fourrey C."/>
            <person name="LaButti K."/>
            <person name="Lindquist E.A."/>
            <person name="Lipzen A."/>
            <person name="Lundell T."/>
            <person name="Morin E."/>
            <person name="Murat C."/>
            <person name="Riley R."/>
            <person name="Ohm R."/>
            <person name="Sun H."/>
            <person name="Tunlid A."/>
            <person name="Henrissat B."/>
            <person name="Grigoriev I.V."/>
            <person name="Hibbett D.S."/>
            <person name="Martin F."/>
        </authorList>
    </citation>
    <scope>NUCLEOTIDE SEQUENCE [LARGE SCALE GENOMIC DNA]</scope>
    <source>
        <strain evidence="1 2">SS14</strain>
    </source>
</reference>
<accession>A0A0C9VWS9</accession>
<feature type="non-terminal residue" evidence="1">
    <location>
        <position position="1"/>
    </location>
</feature>
<dbReference type="HOGENOM" id="CLU_820295_0_0_1"/>
<name>A0A0C9VWS9_SPHS4</name>
<keyword evidence="2" id="KW-1185">Reference proteome</keyword>
<sequence length="339" mass="37802">MGLIFAIQSIEHMVPGVSITNPSIPGFNFMDTAFLTAAQFLQARTLYNISFPKFINEIWAIGDFDIPTSFQQAYTFNEISSVYNIEEIQLDSNCKLNTTLILELWDDFNLDFGFSIGPVVCIETNQMKILTPTGVNILPALQPVAYFLPRGPPYNKSNELEVNVIYCQPTLELMNVTVKVDLTNRNFTVLQAMKDTQANTFTDSNNLLHGCVLDGLIIANIFNRGDPLSNFFSEPVDTKHSLSNNYLNGPPTLMGTINQAAQGTPGGFDMRIRDGSLVDVVQYYYAVVQLSESHLFVIPLAAYLLTTILLRNVMGDIVHLAHKQVCCIAPFLWQPNTLV</sequence>